<sequence>MDKIGDDRGTSGLALAGCGGGSRAGPLVTGGRRVQPALGLAWANCVNARLFAAKHDALGNGVVRSLQVVFAPHLPHSYCCFTVAVDGVRGVDDEAEPAEPQQANCTSPSLPVHHHLQPA</sequence>
<reference evidence="2" key="1">
    <citation type="journal article" date="2020" name="bioRxiv">
        <title>Comparative genomics of Chlamydomonas.</title>
        <authorList>
            <person name="Craig R.J."/>
            <person name="Hasan A.R."/>
            <person name="Ness R.W."/>
            <person name="Keightley P.D."/>
        </authorList>
    </citation>
    <scope>NUCLEOTIDE SEQUENCE</scope>
    <source>
        <strain evidence="2">CCAP 11/70</strain>
    </source>
</reference>
<comment type="caution">
    <text evidence="2">The sequence shown here is derived from an EMBL/GenBank/DDBJ whole genome shotgun (WGS) entry which is preliminary data.</text>
</comment>
<dbReference type="GO" id="GO:0000722">
    <property type="term" value="P:telomere maintenance via recombination"/>
    <property type="evidence" value="ECO:0007669"/>
    <property type="project" value="TreeGrafter"/>
</dbReference>
<dbReference type="GO" id="GO:0005657">
    <property type="term" value="C:replication fork"/>
    <property type="evidence" value="ECO:0007669"/>
    <property type="project" value="TreeGrafter"/>
</dbReference>
<dbReference type="GO" id="GO:0071140">
    <property type="term" value="P:resolution of mitotic recombination intermediates"/>
    <property type="evidence" value="ECO:0007669"/>
    <property type="project" value="TreeGrafter"/>
</dbReference>
<dbReference type="GO" id="GO:0033065">
    <property type="term" value="C:Rad51C-XRCC3 complex"/>
    <property type="evidence" value="ECO:0007669"/>
    <property type="project" value="TreeGrafter"/>
</dbReference>
<dbReference type="PANTHER" id="PTHR46487">
    <property type="entry name" value="DNA REPAIR PROTEIN XRCC3"/>
    <property type="match status" value="1"/>
</dbReference>
<proteinExistence type="predicted"/>
<keyword evidence="3" id="KW-1185">Reference proteome</keyword>
<protein>
    <submittedName>
        <fullName evidence="2">Uncharacterized protein</fullName>
    </submittedName>
</protein>
<name>A0A836C622_9CHLO</name>
<dbReference type="GO" id="GO:0045003">
    <property type="term" value="P:double-strand break repair via synthesis-dependent strand annealing"/>
    <property type="evidence" value="ECO:0007669"/>
    <property type="project" value="TreeGrafter"/>
</dbReference>
<dbReference type="InterPro" id="IPR027417">
    <property type="entry name" value="P-loop_NTPase"/>
</dbReference>
<evidence type="ECO:0000313" key="2">
    <source>
        <dbReference type="EMBL" id="KAG2500277.1"/>
    </source>
</evidence>
<dbReference type="Gene3D" id="3.40.50.300">
    <property type="entry name" value="P-loop containing nucleotide triphosphate hydrolases"/>
    <property type="match status" value="1"/>
</dbReference>
<gene>
    <name evidence="2" type="ORF">HYH03_001855</name>
</gene>
<evidence type="ECO:0000256" key="1">
    <source>
        <dbReference type="SAM" id="MobiDB-lite"/>
    </source>
</evidence>
<evidence type="ECO:0000313" key="3">
    <source>
        <dbReference type="Proteomes" id="UP000612055"/>
    </source>
</evidence>
<dbReference type="PANTHER" id="PTHR46487:SF1">
    <property type="entry name" value="DNA REPAIR PROTEIN XRCC3"/>
    <property type="match status" value="1"/>
</dbReference>
<dbReference type="EMBL" id="JAEHOE010000004">
    <property type="protein sequence ID" value="KAG2500277.1"/>
    <property type="molecule type" value="Genomic_DNA"/>
</dbReference>
<dbReference type="GO" id="GO:0090656">
    <property type="term" value="P:t-circle formation"/>
    <property type="evidence" value="ECO:0007669"/>
    <property type="project" value="TreeGrafter"/>
</dbReference>
<organism evidence="2 3">
    <name type="scientific">Edaphochlamys debaryana</name>
    <dbReference type="NCBI Taxonomy" id="47281"/>
    <lineage>
        <taxon>Eukaryota</taxon>
        <taxon>Viridiplantae</taxon>
        <taxon>Chlorophyta</taxon>
        <taxon>core chlorophytes</taxon>
        <taxon>Chlorophyceae</taxon>
        <taxon>CS clade</taxon>
        <taxon>Chlamydomonadales</taxon>
        <taxon>Chlamydomonadales incertae sedis</taxon>
        <taxon>Edaphochlamys</taxon>
    </lineage>
</organism>
<dbReference type="AlphaFoldDB" id="A0A836C622"/>
<dbReference type="OrthoDB" id="1861185at2759"/>
<dbReference type="GO" id="GO:0000400">
    <property type="term" value="F:four-way junction DNA binding"/>
    <property type="evidence" value="ECO:0007669"/>
    <property type="project" value="TreeGrafter"/>
</dbReference>
<feature type="region of interest" description="Disordered" evidence="1">
    <location>
        <begin position="93"/>
        <end position="119"/>
    </location>
</feature>
<accession>A0A836C622</accession>
<dbReference type="Proteomes" id="UP000612055">
    <property type="component" value="Unassembled WGS sequence"/>
</dbReference>